<dbReference type="EMBL" id="JAHXZN010000008">
    <property type="protein sequence ID" value="MBW6532606.1"/>
    <property type="molecule type" value="Genomic_DNA"/>
</dbReference>
<comment type="caution">
    <text evidence="1">The sequence shown here is derived from an EMBL/GenBank/DDBJ whole genome shotgun (WGS) entry which is preliminary data.</text>
</comment>
<evidence type="ECO:0000313" key="2">
    <source>
        <dbReference type="Proteomes" id="UP000759103"/>
    </source>
</evidence>
<protein>
    <submittedName>
        <fullName evidence="1">Uncharacterized protein</fullName>
    </submittedName>
</protein>
<evidence type="ECO:0000313" key="1">
    <source>
        <dbReference type="EMBL" id="MBW6532606.1"/>
    </source>
</evidence>
<reference evidence="1 2" key="1">
    <citation type="submission" date="2021-07" db="EMBL/GenBank/DDBJ databases">
        <title>Sphingomonas sp.</title>
        <authorList>
            <person name="Feng G."/>
            <person name="Li J."/>
            <person name="Pan M."/>
        </authorList>
    </citation>
    <scope>NUCLEOTIDE SEQUENCE [LARGE SCALE GENOMIC DNA]</scope>
    <source>
        <strain evidence="1 2">RRHST34</strain>
    </source>
</reference>
<dbReference type="Proteomes" id="UP000759103">
    <property type="component" value="Unassembled WGS sequence"/>
</dbReference>
<accession>A0ABS7BSN6</accession>
<gene>
    <name evidence="1" type="ORF">KZ820_17835</name>
</gene>
<dbReference type="RefSeq" id="WP_219750188.1">
    <property type="nucleotide sequence ID" value="NZ_JAHXZN010000008.1"/>
</dbReference>
<keyword evidence="2" id="KW-1185">Reference proteome</keyword>
<sequence>MTITFRVDDGHNILSPSPAVIMPDQLGALRDLLGRHVVRSGVAMVVPIHGDPASGSFEIEVRVCPLALASIARCFDWDPAVITVVDEAQFLGRRARIWQSEPGGDIRLGLGLNPDAAPELEVANGNAYAILASLGLDEESCGAVPMSEVRQRLMDPRIRRRLDDDPHMTRYVEALTTMAALKPVDGEYHLAWA</sequence>
<organism evidence="1 2">
    <name type="scientific">Sphingomonas citri</name>
    <dbReference type="NCBI Taxonomy" id="2862499"/>
    <lineage>
        <taxon>Bacteria</taxon>
        <taxon>Pseudomonadati</taxon>
        <taxon>Pseudomonadota</taxon>
        <taxon>Alphaproteobacteria</taxon>
        <taxon>Sphingomonadales</taxon>
        <taxon>Sphingomonadaceae</taxon>
        <taxon>Sphingomonas</taxon>
    </lineage>
</organism>
<name>A0ABS7BSN6_9SPHN</name>
<proteinExistence type="predicted"/>